<reference evidence="7 8" key="1">
    <citation type="submission" date="2013-11" db="EMBL/GenBank/DDBJ databases">
        <title>Draft genome of the bovine lungworm Dictyocaulus viviparus.</title>
        <authorList>
            <person name="Mitreva M."/>
        </authorList>
    </citation>
    <scope>NUCLEOTIDE SEQUENCE [LARGE SCALE GENOMIC DNA]</scope>
    <source>
        <strain evidence="7 8">HannoverDv2000</strain>
    </source>
</reference>
<keyword evidence="2 5" id="KW-0812">Transmembrane</keyword>
<dbReference type="PANTHER" id="PTHR46641:SF7">
    <property type="entry name" value="G-PROTEIN COUPLED RECEPTORS FAMILY 1 PROFILE DOMAIN-CONTAINING PROTEIN"/>
    <property type="match status" value="1"/>
</dbReference>
<dbReference type="Gene3D" id="1.20.1070.10">
    <property type="entry name" value="Rhodopsin 7-helix transmembrane proteins"/>
    <property type="match status" value="1"/>
</dbReference>
<evidence type="ECO:0000256" key="5">
    <source>
        <dbReference type="SAM" id="Phobius"/>
    </source>
</evidence>
<sequence length="268" mass="30297">MRYVGVCHPFRAKRWVSGTPVKCAIAGSILFSILSNIHTWLELDISECFSREFNQNVRSVKLTPLKSDHTYNFITRCILYTLLMFVIPFVILIIVNWRIIVALKNSTRMRRGLSTTKFTQSRILHNFRLLKNAKYSEVFGKFGQLGFSPLRGGSSKSSSVRDRSVTNMLLAIVAIFLCCNSLAFCNNIYEIVRDNSNHIETNSTQSVSTEVDNKSDTVMQNQNIFDFSVELSNILISLNSSSSIFLKISSSNEILVEFGGTEEGTVEF</sequence>
<dbReference type="OrthoDB" id="10011262at2759"/>
<dbReference type="PROSITE" id="PS50262">
    <property type="entry name" value="G_PROTEIN_RECEP_F1_2"/>
    <property type="match status" value="1"/>
</dbReference>
<keyword evidence="8" id="KW-1185">Reference proteome</keyword>
<dbReference type="GO" id="GO:0016020">
    <property type="term" value="C:membrane"/>
    <property type="evidence" value="ECO:0007669"/>
    <property type="project" value="UniProtKB-SubCell"/>
</dbReference>
<dbReference type="InterPro" id="IPR000276">
    <property type="entry name" value="GPCR_Rhodpsn"/>
</dbReference>
<evidence type="ECO:0000259" key="6">
    <source>
        <dbReference type="PROSITE" id="PS50262"/>
    </source>
</evidence>
<reference evidence="8" key="2">
    <citation type="journal article" date="2016" name="Sci. Rep.">
        <title>Dictyocaulus viviparus genome, variome and transcriptome elucidate lungworm biology and support future intervention.</title>
        <authorList>
            <person name="McNulty S.N."/>
            <person name="Strube C."/>
            <person name="Rosa B.A."/>
            <person name="Martin J.C."/>
            <person name="Tyagi R."/>
            <person name="Choi Y.J."/>
            <person name="Wang Q."/>
            <person name="Hallsworth Pepin K."/>
            <person name="Zhang X."/>
            <person name="Ozersky P."/>
            <person name="Wilson R.K."/>
            <person name="Sternberg P.W."/>
            <person name="Gasser R.B."/>
            <person name="Mitreva M."/>
        </authorList>
    </citation>
    <scope>NUCLEOTIDE SEQUENCE [LARGE SCALE GENOMIC DNA]</scope>
    <source>
        <strain evidence="8">HannoverDv2000</strain>
    </source>
</reference>
<dbReference type="InterPro" id="IPR017452">
    <property type="entry name" value="GPCR_Rhodpsn_7TM"/>
</dbReference>
<organism evidence="7 8">
    <name type="scientific">Dictyocaulus viviparus</name>
    <name type="common">Bovine lungworm</name>
    <dbReference type="NCBI Taxonomy" id="29172"/>
    <lineage>
        <taxon>Eukaryota</taxon>
        <taxon>Metazoa</taxon>
        <taxon>Ecdysozoa</taxon>
        <taxon>Nematoda</taxon>
        <taxon>Chromadorea</taxon>
        <taxon>Rhabditida</taxon>
        <taxon>Rhabditina</taxon>
        <taxon>Rhabditomorpha</taxon>
        <taxon>Strongyloidea</taxon>
        <taxon>Metastrongylidae</taxon>
        <taxon>Dictyocaulus</taxon>
    </lineage>
</organism>
<dbReference type="GO" id="GO:0004930">
    <property type="term" value="F:G protein-coupled receptor activity"/>
    <property type="evidence" value="ECO:0007669"/>
    <property type="project" value="InterPro"/>
</dbReference>
<feature type="transmembrane region" description="Helical" evidence="5">
    <location>
        <begin position="165"/>
        <end position="184"/>
    </location>
</feature>
<dbReference type="PANTHER" id="PTHR46641">
    <property type="entry name" value="FMRFAMIDE RECEPTOR-RELATED"/>
    <property type="match status" value="1"/>
</dbReference>
<comment type="subcellular location">
    <subcellularLocation>
        <location evidence="1">Membrane</location>
    </subcellularLocation>
</comment>
<proteinExistence type="predicted"/>
<feature type="transmembrane region" description="Helical" evidence="5">
    <location>
        <begin position="78"/>
        <end position="101"/>
    </location>
</feature>
<evidence type="ECO:0000313" key="8">
    <source>
        <dbReference type="Proteomes" id="UP000053766"/>
    </source>
</evidence>
<evidence type="ECO:0000256" key="1">
    <source>
        <dbReference type="ARBA" id="ARBA00004370"/>
    </source>
</evidence>
<feature type="domain" description="G-protein coupled receptors family 1 profile" evidence="6">
    <location>
        <begin position="1"/>
        <end position="247"/>
    </location>
</feature>
<evidence type="ECO:0000256" key="4">
    <source>
        <dbReference type="ARBA" id="ARBA00023136"/>
    </source>
</evidence>
<name>A0A0D8XU63_DICVI</name>
<dbReference type="InterPro" id="IPR052954">
    <property type="entry name" value="GPCR-Ligand_Int"/>
</dbReference>
<dbReference type="Proteomes" id="UP000053766">
    <property type="component" value="Unassembled WGS sequence"/>
</dbReference>
<gene>
    <name evidence="7" type="ORF">DICVIV_06557</name>
</gene>
<keyword evidence="3 5" id="KW-1133">Transmembrane helix</keyword>
<dbReference type="Pfam" id="PF00001">
    <property type="entry name" value="7tm_1"/>
    <property type="match status" value="1"/>
</dbReference>
<dbReference type="SUPFAM" id="SSF81321">
    <property type="entry name" value="Family A G protein-coupled receptor-like"/>
    <property type="match status" value="1"/>
</dbReference>
<evidence type="ECO:0000313" key="7">
    <source>
        <dbReference type="EMBL" id="KJH47352.1"/>
    </source>
</evidence>
<evidence type="ECO:0000256" key="3">
    <source>
        <dbReference type="ARBA" id="ARBA00022989"/>
    </source>
</evidence>
<accession>A0A0D8XU63</accession>
<keyword evidence="4 5" id="KW-0472">Membrane</keyword>
<dbReference type="STRING" id="29172.A0A0D8XU63"/>
<protein>
    <recommendedName>
        <fullName evidence="6">G-protein coupled receptors family 1 profile domain-containing protein</fullName>
    </recommendedName>
</protein>
<dbReference type="EMBL" id="KN716311">
    <property type="protein sequence ID" value="KJH47352.1"/>
    <property type="molecule type" value="Genomic_DNA"/>
</dbReference>
<dbReference type="AlphaFoldDB" id="A0A0D8XU63"/>
<evidence type="ECO:0000256" key="2">
    <source>
        <dbReference type="ARBA" id="ARBA00022692"/>
    </source>
</evidence>